<comment type="caution">
    <text evidence="11">The sequence shown here is derived from an EMBL/GenBank/DDBJ whole genome shotgun (WGS) entry which is preliminary data.</text>
</comment>
<dbReference type="InterPro" id="IPR003594">
    <property type="entry name" value="HATPase_dom"/>
</dbReference>
<dbReference type="InterPro" id="IPR036890">
    <property type="entry name" value="HATPase_C_sf"/>
</dbReference>
<dbReference type="Gene3D" id="1.10.287.130">
    <property type="match status" value="1"/>
</dbReference>
<dbReference type="Proteomes" id="UP001199916">
    <property type="component" value="Unassembled WGS sequence"/>
</dbReference>
<evidence type="ECO:0000256" key="2">
    <source>
        <dbReference type="ARBA" id="ARBA00012438"/>
    </source>
</evidence>
<feature type="transmembrane region" description="Helical" evidence="9">
    <location>
        <begin position="68"/>
        <end position="92"/>
    </location>
</feature>
<sequence length="582" mass="65758">MYVALKETLLQVLIACIPAFSWQLCSIKPERVARAPVIIGLTSAFSVLLCMVFSFYMDTAQPFDFRLLPYMLGIWYGGYRIGLAIVGLYILMMFGFQGVQQPQMMWGDALIYLTPFIFAFINKFRQSGLRMRLFIYLSFSLLGIMLYYGFYATASPHGRLFLFTDAKVMLFMVMFAVMFLITACLLIYMIEETREKAFLQQGYQTVSRRYREEMEKLSQILNTAPLCVIAIDVETRITAINDNMIEGILLQVPNVARAELIDRPLSELLQKMGDNPNQFIILEGALQGGVVDGEVARFGDREYYILANAIRSQETGEIVGAVGMAHDITELTQLRTEIGNMERLHLVGQMAASITHEIRNPMAVIRGFMQLMQEKSPDNLQNYFHIVMDEIDRANGIINDFLALAQNRIVEKEQIHLHDIIQQLSPLLWADANLRGQQIIFRLAEHELIPTLYLNTKEMKQLILNLARNAMEAMEASDTEGILTLETVLVPQGVQLRVRDTGSGIPQVELDKLFEPFYTTKSKGTGLGLPLCLSIMERHKGTIEVFSTEEGTVFEVTFRLHAADSEGSFPSLNDEAGAPALN</sequence>
<feature type="transmembrane region" description="Helical" evidence="9">
    <location>
        <begin position="170"/>
        <end position="190"/>
    </location>
</feature>
<dbReference type="EMBL" id="JAJNBZ010000002">
    <property type="protein sequence ID" value="MCE5168646.1"/>
    <property type="molecule type" value="Genomic_DNA"/>
</dbReference>
<dbReference type="CDD" id="cd00082">
    <property type="entry name" value="HisKA"/>
    <property type="match status" value="1"/>
</dbReference>
<dbReference type="InterPro" id="IPR035965">
    <property type="entry name" value="PAS-like_dom_sf"/>
</dbReference>
<evidence type="ECO:0000256" key="4">
    <source>
        <dbReference type="ARBA" id="ARBA00022679"/>
    </source>
</evidence>
<keyword evidence="5" id="KW-0547">Nucleotide-binding</keyword>
<evidence type="ECO:0000256" key="5">
    <source>
        <dbReference type="ARBA" id="ARBA00022741"/>
    </source>
</evidence>
<feature type="transmembrane region" description="Helical" evidence="9">
    <location>
        <begin position="37"/>
        <end position="56"/>
    </location>
</feature>
<feature type="transmembrane region" description="Helical" evidence="9">
    <location>
        <begin position="104"/>
        <end position="121"/>
    </location>
</feature>
<keyword evidence="8" id="KW-0902">Two-component regulatory system</keyword>
<dbReference type="NCBIfam" id="TIGR00229">
    <property type="entry name" value="sensory_box"/>
    <property type="match status" value="1"/>
</dbReference>
<dbReference type="Pfam" id="PF08448">
    <property type="entry name" value="PAS_4"/>
    <property type="match status" value="1"/>
</dbReference>
<dbReference type="Pfam" id="PF02518">
    <property type="entry name" value="HATPase_c"/>
    <property type="match status" value="1"/>
</dbReference>
<dbReference type="PROSITE" id="PS50109">
    <property type="entry name" value="HIS_KIN"/>
    <property type="match status" value="1"/>
</dbReference>
<evidence type="ECO:0000259" key="10">
    <source>
        <dbReference type="PROSITE" id="PS50109"/>
    </source>
</evidence>
<dbReference type="PRINTS" id="PR00344">
    <property type="entry name" value="BCTRLSENSOR"/>
</dbReference>
<proteinExistence type="predicted"/>
<name>A0ABS8YAW5_9BACL</name>
<keyword evidence="9" id="KW-1133">Transmembrane helix</keyword>
<dbReference type="RefSeq" id="WP_233695857.1">
    <property type="nucleotide sequence ID" value="NZ_JAJNBZ010000002.1"/>
</dbReference>
<evidence type="ECO:0000256" key="3">
    <source>
        <dbReference type="ARBA" id="ARBA00022553"/>
    </source>
</evidence>
<dbReference type="SUPFAM" id="SSF55874">
    <property type="entry name" value="ATPase domain of HSP90 chaperone/DNA topoisomerase II/histidine kinase"/>
    <property type="match status" value="1"/>
</dbReference>
<keyword evidence="6" id="KW-0418">Kinase</keyword>
<reference evidence="11 12" key="1">
    <citation type="submission" date="2021-11" db="EMBL/GenBank/DDBJ databases">
        <title>Draft genome sequence of Paenibacillus profundus YoMME, a new Gram-positive bacteria with exoelectrogenic properties.</title>
        <authorList>
            <person name="Hubenova Y."/>
            <person name="Hubenova E."/>
            <person name="Manasiev Y."/>
            <person name="Peykov S."/>
            <person name="Mitov M."/>
        </authorList>
    </citation>
    <scope>NUCLEOTIDE SEQUENCE [LARGE SCALE GENOMIC DNA]</scope>
    <source>
        <strain evidence="11 12">YoMME</strain>
    </source>
</reference>
<evidence type="ECO:0000313" key="11">
    <source>
        <dbReference type="EMBL" id="MCE5168646.1"/>
    </source>
</evidence>
<gene>
    <name evidence="11" type="ORF">LQV63_04875</name>
</gene>
<dbReference type="PANTHER" id="PTHR43065:SF10">
    <property type="entry name" value="PEROXIDE STRESS-ACTIVATED HISTIDINE KINASE MAK3"/>
    <property type="match status" value="1"/>
</dbReference>
<keyword evidence="9" id="KW-0472">Membrane</keyword>
<keyword evidence="4" id="KW-0808">Transferase</keyword>
<dbReference type="Gene3D" id="3.30.565.10">
    <property type="entry name" value="Histidine kinase-like ATPase, C-terminal domain"/>
    <property type="match status" value="1"/>
</dbReference>
<comment type="catalytic activity">
    <reaction evidence="1">
        <text>ATP + protein L-histidine = ADP + protein N-phospho-L-histidine.</text>
        <dbReference type="EC" id="2.7.13.3"/>
    </reaction>
</comment>
<dbReference type="InterPro" id="IPR000014">
    <property type="entry name" value="PAS"/>
</dbReference>
<keyword evidence="3" id="KW-0597">Phosphoprotein</keyword>
<dbReference type="EC" id="2.7.13.3" evidence="2"/>
<keyword evidence="7 11" id="KW-0067">ATP-binding</keyword>
<accession>A0ABS8YAW5</accession>
<feature type="transmembrane region" description="Helical" evidence="9">
    <location>
        <begin position="133"/>
        <end position="150"/>
    </location>
</feature>
<evidence type="ECO:0000256" key="6">
    <source>
        <dbReference type="ARBA" id="ARBA00022777"/>
    </source>
</evidence>
<evidence type="ECO:0000256" key="7">
    <source>
        <dbReference type="ARBA" id="ARBA00022840"/>
    </source>
</evidence>
<evidence type="ECO:0000313" key="12">
    <source>
        <dbReference type="Proteomes" id="UP001199916"/>
    </source>
</evidence>
<dbReference type="InterPro" id="IPR036097">
    <property type="entry name" value="HisK_dim/P_sf"/>
</dbReference>
<evidence type="ECO:0000256" key="9">
    <source>
        <dbReference type="SAM" id="Phobius"/>
    </source>
</evidence>
<keyword evidence="12" id="KW-1185">Reference proteome</keyword>
<feature type="domain" description="Histidine kinase" evidence="10">
    <location>
        <begin position="353"/>
        <end position="562"/>
    </location>
</feature>
<dbReference type="SMART" id="SM00387">
    <property type="entry name" value="HATPase_c"/>
    <property type="match status" value="1"/>
</dbReference>
<dbReference type="GO" id="GO:0005524">
    <property type="term" value="F:ATP binding"/>
    <property type="evidence" value="ECO:0007669"/>
    <property type="project" value="UniProtKB-KW"/>
</dbReference>
<dbReference type="InterPro" id="IPR004358">
    <property type="entry name" value="Sig_transdc_His_kin-like_C"/>
</dbReference>
<keyword evidence="9" id="KW-0812">Transmembrane</keyword>
<dbReference type="InterPro" id="IPR013656">
    <property type="entry name" value="PAS_4"/>
</dbReference>
<evidence type="ECO:0000256" key="8">
    <source>
        <dbReference type="ARBA" id="ARBA00023012"/>
    </source>
</evidence>
<organism evidence="11 12">
    <name type="scientific">Paenibacillus profundus</name>
    <dbReference type="NCBI Taxonomy" id="1173085"/>
    <lineage>
        <taxon>Bacteria</taxon>
        <taxon>Bacillati</taxon>
        <taxon>Bacillota</taxon>
        <taxon>Bacilli</taxon>
        <taxon>Bacillales</taxon>
        <taxon>Paenibacillaceae</taxon>
        <taxon>Paenibacillus</taxon>
    </lineage>
</organism>
<dbReference type="CDD" id="cd00075">
    <property type="entry name" value="HATPase"/>
    <property type="match status" value="1"/>
</dbReference>
<dbReference type="SMART" id="SM00388">
    <property type="entry name" value="HisKA"/>
    <property type="match status" value="1"/>
</dbReference>
<dbReference type="Pfam" id="PF00512">
    <property type="entry name" value="HisKA"/>
    <property type="match status" value="1"/>
</dbReference>
<evidence type="ECO:0000256" key="1">
    <source>
        <dbReference type="ARBA" id="ARBA00000085"/>
    </source>
</evidence>
<dbReference type="SUPFAM" id="SSF55785">
    <property type="entry name" value="PYP-like sensor domain (PAS domain)"/>
    <property type="match status" value="1"/>
</dbReference>
<dbReference type="PANTHER" id="PTHR43065">
    <property type="entry name" value="SENSOR HISTIDINE KINASE"/>
    <property type="match status" value="1"/>
</dbReference>
<dbReference type="Gene3D" id="3.30.450.20">
    <property type="entry name" value="PAS domain"/>
    <property type="match status" value="1"/>
</dbReference>
<protein>
    <recommendedName>
        <fullName evidence="2">histidine kinase</fullName>
        <ecNumber evidence="2">2.7.13.3</ecNumber>
    </recommendedName>
</protein>
<dbReference type="InterPro" id="IPR005467">
    <property type="entry name" value="His_kinase_dom"/>
</dbReference>
<dbReference type="InterPro" id="IPR003661">
    <property type="entry name" value="HisK_dim/P_dom"/>
</dbReference>
<dbReference type="SUPFAM" id="SSF47384">
    <property type="entry name" value="Homodimeric domain of signal transducing histidine kinase"/>
    <property type="match status" value="1"/>
</dbReference>